<keyword evidence="4 12" id="KW-0813">Transport</keyword>
<evidence type="ECO:0000313" key="17">
    <source>
        <dbReference type="Proteomes" id="UP001302666"/>
    </source>
</evidence>
<dbReference type="Proteomes" id="UP000237718">
    <property type="component" value="Unassembled WGS sequence"/>
</dbReference>
<evidence type="ECO:0000256" key="3">
    <source>
        <dbReference type="ARBA" id="ARBA00017876"/>
    </source>
</evidence>
<dbReference type="PRINTS" id="PR01651">
    <property type="entry name" value="SECGEXPORT"/>
</dbReference>
<feature type="transmembrane region" description="Helical" evidence="12">
    <location>
        <begin position="53"/>
        <end position="73"/>
    </location>
</feature>
<comment type="subcellular location">
    <subcellularLocation>
        <location evidence="1 12">Cell membrane</location>
        <topology evidence="1 12">Multi-pass membrane protein</topology>
    </subcellularLocation>
</comment>
<evidence type="ECO:0000256" key="11">
    <source>
        <dbReference type="ARBA" id="ARBA00025182"/>
    </source>
</evidence>
<keyword evidence="6 12" id="KW-0812">Transmembrane</keyword>
<dbReference type="Pfam" id="PF03840">
    <property type="entry name" value="SecG"/>
    <property type="match status" value="1"/>
</dbReference>
<keyword evidence="7 12" id="KW-0653">Protein transport</keyword>
<evidence type="ECO:0000256" key="5">
    <source>
        <dbReference type="ARBA" id="ARBA00022475"/>
    </source>
</evidence>
<dbReference type="Proteomes" id="UP001302666">
    <property type="component" value="Chromosome"/>
</dbReference>
<dbReference type="OrthoDB" id="7691811at2"/>
<evidence type="ECO:0000256" key="13">
    <source>
        <dbReference type="SAM" id="MobiDB-lite"/>
    </source>
</evidence>
<reference evidence="15 17" key="2">
    <citation type="submission" date="2023-10" db="EMBL/GenBank/DDBJ databases">
        <title>Eight complete genome sequences of bacteria isolated from laboratory stock of Giant Kelp gametophytes.</title>
        <authorList>
            <person name="Tolentino B."/>
            <person name="Nuzhdin S."/>
        </authorList>
    </citation>
    <scope>NUCLEOTIDE SEQUENCE [LARGE SCALE GENOMIC DNA]</scope>
    <source>
        <strain evidence="15 17">LC.270.F.C4</strain>
    </source>
</reference>
<keyword evidence="8 12" id="KW-1133">Transmembrane helix</keyword>
<protein>
    <recommendedName>
        <fullName evidence="3 12">Protein-export membrane protein SecG</fullName>
    </recommendedName>
</protein>
<keyword evidence="5 12" id="KW-1003">Cell membrane</keyword>
<evidence type="ECO:0000313" key="15">
    <source>
        <dbReference type="EMBL" id="WOI35236.1"/>
    </source>
</evidence>
<keyword evidence="10 12" id="KW-0472">Membrane</keyword>
<comment type="caution">
    <text evidence="12">Lacks conserved residue(s) required for the propagation of feature annotation.</text>
</comment>
<evidence type="ECO:0000256" key="10">
    <source>
        <dbReference type="ARBA" id="ARBA00023136"/>
    </source>
</evidence>
<evidence type="ECO:0000256" key="9">
    <source>
        <dbReference type="ARBA" id="ARBA00023010"/>
    </source>
</evidence>
<evidence type="ECO:0000256" key="8">
    <source>
        <dbReference type="ARBA" id="ARBA00022989"/>
    </source>
</evidence>
<comment type="function">
    <text evidence="11 12">Involved in protein export. Participates in an early event of protein translocation.</text>
</comment>
<organism evidence="14 16">
    <name type="scientific">Tritonibacter scottomollicae</name>
    <name type="common">Epibacterium scottomollicae</name>
    <dbReference type="NCBI Taxonomy" id="483013"/>
    <lineage>
        <taxon>Bacteria</taxon>
        <taxon>Pseudomonadati</taxon>
        <taxon>Pseudomonadota</taxon>
        <taxon>Alphaproteobacteria</taxon>
        <taxon>Rhodobacterales</taxon>
        <taxon>Paracoccaceae</taxon>
        <taxon>Tritonibacter</taxon>
    </lineage>
</organism>
<feature type="region of interest" description="Disordered" evidence="13">
    <location>
        <begin position="79"/>
        <end position="121"/>
    </location>
</feature>
<dbReference type="EMBL" id="PVUF01000003">
    <property type="protein sequence ID" value="PRZ48911.1"/>
    <property type="molecule type" value="Genomic_DNA"/>
</dbReference>
<sequence>MENVVLIIHLLLALGLIAVVLLQRSEGGGLGMGGGGGGGAMSGRAAATALSKITWVLAIAFIATSITLTVLAAQKSSRSSITDGLGTPAENGAPSAPASPLGSDLLPPSQDENAPLVPSAD</sequence>
<name>A0A2T1AJY7_TRISK</name>
<keyword evidence="9 12" id="KW-0811">Translocation</keyword>
<dbReference type="RefSeq" id="WP_106162931.1">
    <property type="nucleotide sequence ID" value="NZ_CP136704.1"/>
</dbReference>
<dbReference type="InterPro" id="IPR004692">
    <property type="entry name" value="SecG"/>
</dbReference>
<dbReference type="GO" id="GO:0005886">
    <property type="term" value="C:plasma membrane"/>
    <property type="evidence" value="ECO:0007669"/>
    <property type="project" value="UniProtKB-SubCell"/>
</dbReference>
<evidence type="ECO:0000256" key="6">
    <source>
        <dbReference type="ARBA" id="ARBA00022692"/>
    </source>
</evidence>
<dbReference type="GO" id="GO:0009306">
    <property type="term" value="P:protein secretion"/>
    <property type="evidence" value="ECO:0007669"/>
    <property type="project" value="UniProtKB-UniRule"/>
</dbReference>
<dbReference type="GO" id="GO:0015450">
    <property type="term" value="F:protein-transporting ATPase activity"/>
    <property type="evidence" value="ECO:0007669"/>
    <property type="project" value="UniProtKB-UniRule"/>
</dbReference>
<accession>A0A2T1AJY7</accession>
<dbReference type="PANTHER" id="PTHR34182:SF1">
    <property type="entry name" value="PROTEIN-EXPORT MEMBRANE PROTEIN SECG"/>
    <property type="match status" value="1"/>
</dbReference>
<evidence type="ECO:0000256" key="1">
    <source>
        <dbReference type="ARBA" id="ARBA00004651"/>
    </source>
</evidence>
<evidence type="ECO:0000256" key="4">
    <source>
        <dbReference type="ARBA" id="ARBA00022448"/>
    </source>
</evidence>
<dbReference type="GO" id="GO:0043952">
    <property type="term" value="P:protein transport by the Sec complex"/>
    <property type="evidence" value="ECO:0007669"/>
    <property type="project" value="TreeGrafter"/>
</dbReference>
<gene>
    <name evidence="15" type="primary">secG</name>
    <name evidence="14" type="ORF">CLV89_103226</name>
    <name evidence="15" type="ORF">R1T40_08935</name>
</gene>
<evidence type="ECO:0000256" key="7">
    <source>
        <dbReference type="ARBA" id="ARBA00022927"/>
    </source>
</evidence>
<evidence type="ECO:0000313" key="16">
    <source>
        <dbReference type="Proteomes" id="UP000237718"/>
    </source>
</evidence>
<keyword evidence="17" id="KW-1185">Reference proteome</keyword>
<evidence type="ECO:0000313" key="14">
    <source>
        <dbReference type="EMBL" id="PRZ48911.1"/>
    </source>
</evidence>
<dbReference type="NCBIfam" id="TIGR00810">
    <property type="entry name" value="secG"/>
    <property type="match status" value="1"/>
</dbReference>
<proteinExistence type="inferred from homology"/>
<dbReference type="PANTHER" id="PTHR34182">
    <property type="entry name" value="PROTEIN-EXPORT MEMBRANE PROTEIN SECG"/>
    <property type="match status" value="1"/>
</dbReference>
<dbReference type="GO" id="GO:0065002">
    <property type="term" value="P:intracellular protein transmembrane transport"/>
    <property type="evidence" value="ECO:0007669"/>
    <property type="project" value="TreeGrafter"/>
</dbReference>
<dbReference type="AlphaFoldDB" id="A0A2T1AJY7"/>
<dbReference type="EMBL" id="CP136704">
    <property type="protein sequence ID" value="WOI35236.1"/>
    <property type="molecule type" value="Genomic_DNA"/>
</dbReference>
<reference evidence="14 16" key="1">
    <citation type="submission" date="2018-03" db="EMBL/GenBank/DDBJ databases">
        <title>Genomic Encyclopedia of Archaeal and Bacterial Type Strains, Phase II (KMG-II): from individual species to whole genera.</title>
        <authorList>
            <person name="Goeker M."/>
        </authorList>
    </citation>
    <scope>NUCLEOTIDE SEQUENCE [LARGE SCALE GENOMIC DNA]</scope>
    <source>
        <strain evidence="14 16">DSM 25328</strain>
    </source>
</reference>
<evidence type="ECO:0000256" key="2">
    <source>
        <dbReference type="ARBA" id="ARBA00008445"/>
    </source>
</evidence>
<evidence type="ECO:0000256" key="12">
    <source>
        <dbReference type="RuleBase" id="RU365087"/>
    </source>
</evidence>
<comment type="similarity">
    <text evidence="2 12">Belongs to the SecG family.</text>
</comment>